<feature type="signal peptide" evidence="1">
    <location>
        <begin position="1"/>
        <end position="17"/>
    </location>
</feature>
<name>A0A0B7K592_BIOOC</name>
<evidence type="ECO:0000256" key="1">
    <source>
        <dbReference type="SAM" id="SignalP"/>
    </source>
</evidence>
<dbReference type="AlphaFoldDB" id="A0A0B7K592"/>
<proteinExistence type="predicted"/>
<organism evidence="2">
    <name type="scientific">Bionectria ochroleuca</name>
    <name type="common">Gliocladium roseum</name>
    <dbReference type="NCBI Taxonomy" id="29856"/>
    <lineage>
        <taxon>Eukaryota</taxon>
        <taxon>Fungi</taxon>
        <taxon>Dikarya</taxon>
        <taxon>Ascomycota</taxon>
        <taxon>Pezizomycotina</taxon>
        <taxon>Sordariomycetes</taxon>
        <taxon>Hypocreomycetidae</taxon>
        <taxon>Hypocreales</taxon>
        <taxon>Bionectriaceae</taxon>
        <taxon>Clonostachys</taxon>
    </lineage>
</organism>
<sequence>MQFFNLIVVALVSFAAAAPNPATPETEEVNIEKRCSGNYGPCASQADCCSPYQCFTKGGYCV</sequence>
<dbReference type="EMBL" id="CDPU01000017">
    <property type="protein sequence ID" value="CEO50185.1"/>
    <property type="molecule type" value="Genomic_DNA"/>
</dbReference>
<gene>
    <name evidence="2" type="ORF">BN869_000006242_1</name>
</gene>
<accession>A0A0B7K592</accession>
<reference evidence="2" key="1">
    <citation type="submission" date="2015-01" db="EMBL/GenBank/DDBJ databases">
        <authorList>
            <person name="Durling Mikael"/>
        </authorList>
    </citation>
    <scope>NUCLEOTIDE SEQUENCE</scope>
</reference>
<evidence type="ECO:0000313" key="2">
    <source>
        <dbReference type="EMBL" id="CEO50185.1"/>
    </source>
</evidence>
<feature type="chain" id="PRO_5002118225" evidence="1">
    <location>
        <begin position="18"/>
        <end position="62"/>
    </location>
</feature>
<protein>
    <submittedName>
        <fullName evidence="2">Uncharacterized protein</fullName>
    </submittedName>
</protein>
<keyword evidence="1" id="KW-0732">Signal</keyword>